<dbReference type="AlphaFoldDB" id="A0A1A6ABA4"/>
<dbReference type="Proteomes" id="UP000078595">
    <property type="component" value="Chromosome 2"/>
</dbReference>
<proteinExistence type="predicted"/>
<sequence length="570" mass="63981">MSFLLNYLIENNHHIPSKISQITAESLDSGTVQAPSTPIDPHSFMGAMHHELSSESFKPLVVAEKAKEYTASFQQYPKPGTHVNEQILSFTFANIIASDLALCVDSDNGQSADKASSSKCYSKAGKLDMENLRVMLPDCFGPADCMCSKARQDQLLSMKWTKVRGAVEYPSPKKDMMRRLASKERSQIVFNMLWNGSQTCNQHLTKDAEDETRWRSSLRPDDFKQCHGTLSTRFLPPWLNRQNLDSSTERKDIYLCPSYIPVVEGTQWPFEGPMRNEETGDTLMLPVDSTSCLHNRVMADKHARSKGPSRTLNRLPTSVPQTRDDKPLRPARIHTISSSLSSVTSSPIATPAAHALAAATQRESESLDSSGKRVPTNRSPNEIYPSVQMSMANRALHWVDSELGQFVGERARWLKSEDARKVERGLANDGVLLVGEGRWDEFCSLNPGMTWEQNSCANDHCANVVLMLEGQHGQINPHHLNLRVQVQSDSTEGDGTQKAACSFECHARAIAQEMTKEDIMTNYENYFKAHFAEDSAAHTDHETKDWRTTQDVVLKWEKTRFGLEEEHPPL</sequence>
<dbReference type="KEGG" id="kdj:28965238"/>
<evidence type="ECO:0000313" key="2">
    <source>
        <dbReference type="EMBL" id="OBR87337.1"/>
    </source>
</evidence>
<name>A0A1A6ABA4_9TREE</name>
<dbReference type="RefSeq" id="XP_018265179.1">
    <property type="nucleotide sequence ID" value="XM_018404898.1"/>
</dbReference>
<evidence type="ECO:0000256" key="1">
    <source>
        <dbReference type="SAM" id="MobiDB-lite"/>
    </source>
</evidence>
<keyword evidence="4" id="KW-1185">Reference proteome</keyword>
<feature type="region of interest" description="Disordered" evidence="1">
    <location>
        <begin position="352"/>
        <end position="383"/>
    </location>
</feature>
<evidence type="ECO:0000313" key="4">
    <source>
        <dbReference type="Proteomes" id="UP000078595"/>
    </source>
</evidence>
<accession>A0A1A6ABA4</accession>
<reference evidence="3" key="3">
    <citation type="submission" date="2024-02" db="EMBL/GenBank/DDBJ databases">
        <title>Comparative genomics of Cryptococcus and Kwoniella reveals pathogenesis evolution and contrasting modes of karyotype evolution via chromosome fusion or intercentromeric recombination.</title>
        <authorList>
            <person name="Coelho M.A."/>
            <person name="David-Palma M."/>
            <person name="Shea T."/>
            <person name="Bowers K."/>
            <person name="McGinley-Smith S."/>
            <person name="Mohammad A.W."/>
            <person name="Gnirke A."/>
            <person name="Yurkov A.M."/>
            <person name="Nowrousian M."/>
            <person name="Sun S."/>
            <person name="Cuomo C.A."/>
            <person name="Heitman J."/>
        </authorList>
    </citation>
    <scope>NUCLEOTIDE SEQUENCE</scope>
    <source>
        <strain evidence="3">CBS 10117</strain>
    </source>
</reference>
<reference evidence="2" key="1">
    <citation type="submission" date="2013-07" db="EMBL/GenBank/DDBJ databases">
        <title>The Genome Sequence of Cryptococcus dejecticola CBS10117.</title>
        <authorList>
            <consortium name="The Broad Institute Genome Sequencing Platform"/>
            <person name="Cuomo C."/>
            <person name="Litvintseva A."/>
            <person name="Chen Y."/>
            <person name="Heitman J."/>
            <person name="Sun S."/>
            <person name="Springer D."/>
            <person name="Dromer F."/>
            <person name="Young S.K."/>
            <person name="Zeng Q."/>
            <person name="Gargeya S."/>
            <person name="Fitzgerald M."/>
            <person name="Abouelleil A."/>
            <person name="Alvarado L."/>
            <person name="Berlin A.M."/>
            <person name="Chapman S.B."/>
            <person name="Dewar J."/>
            <person name="Goldberg J."/>
            <person name="Griggs A."/>
            <person name="Gujja S."/>
            <person name="Hansen M."/>
            <person name="Howarth C."/>
            <person name="Imamovic A."/>
            <person name="Larimer J."/>
            <person name="McCowan C."/>
            <person name="Murphy C."/>
            <person name="Pearson M."/>
            <person name="Priest M."/>
            <person name="Roberts A."/>
            <person name="Saif S."/>
            <person name="Shea T."/>
            <person name="Sykes S."/>
            <person name="Wortman J."/>
            <person name="Nusbaum C."/>
            <person name="Birren B."/>
        </authorList>
    </citation>
    <scope>NUCLEOTIDE SEQUENCE [LARGE SCALE GENOMIC DNA]</scope>
    <source>
        <strain evidence="2">CBS 10117</strain>
    </source>
</reference>
<reference evidence="3" key="2">
    <citation type="submission" date="2013-07" db="EMBL/GenBank/DDBJ databases">
        <authorList>
            <consortium name="The Broad Institute Genome Sequencing Platform"/>
            <person name="Cuomo C."/>
            <person name="Litvintseva A."/>
            <person name="Chen Y."/>
            <person name="Heitman J."/>
            <person name="Sun S."/>
            <person name="Springer D."/>
            <person name="Dromer F."/>
            <person name="Young S.K."/>
            <person name="Zeng Q."/>
            <person name="Gargeya S."/>
            <person name="Fitzgerald M."/>
            <person name="Abouelleil A."/>
            <person name="Alvarado L."/>
            <person name="Berlin A.M."/>
            <person name="Chapman S.B."/>
            <person name="Dewar J."/>
            <person name="Goldberg J."/>
            <person name="Griggs A."/>
            <person name="Gujja S."/>
            <person name="Hansen M."/>
            <person name="Howarth C."/>
            <person name="Imamovic A."/>
            <person name="Larimer J."/>
            <person name="McCowan C."/>
            <person name="Murphy C."/>
            <person name="Pearson M."/>
            <person name="Priest M."/>
            <person name="Roberts A."/>
            <person name="Saif S."/>
            <person name="Shea T."/>
            <person name="Sykes S."/>
            <person name="Wortman J."/>
            <person name="Nusbaum C."/>
            <person name="Birren B."/>
        </authorList>
    </citation>
    <scope>NUCLEOTIDE SEQUENCE</scope>
    <source>
        <strain evidence="3">CBS 10117</strain>
    </source>
</reference>
<organism evidence="2">
    <name type="scientific">Kwoniella dejecticola CBS 10117</name>
    <dbReference type="NCBI Taxonomy" id="1296121"/>
    <lineage>
        <taxon>Eukaryota</taxon>
        <taxon>Fungi</taxon>
        <taxon>Dikarya</taxon>
        <taxon>Basidiomycota</taxon>
        <taxon>Agaricomycotina</taxon>
        <taxon>Tremellomycetes</taxon>
        <taxon>Tremellales</taxon>
        <taxon>Cryptococcaceae</taxon>
        <taxon>Kwoniella</taxon>
    </lineage>
</organism>
<dbReference type="EMBL" id="CP144531">
    <property type="protein sequence ID" value="WWC59758.1"/>
    <property type="molecule type" value="Genomic_DNA"/>
</dbReference>
<protein>
    <submittedName>
        <fullName evidence="2">Uncharacterized protein</fullName>
    </submittedName>
</protein>
<dbReference type="VEuPathDB" id="FungiDB:I303_01539"/>
<dbReference type="EMBL" id="KI894028">
    <property type="protein sequence ID" value="OBR87337.1"/>
    <property type="molecule type" value="Genomic_DNA"/>
</dbReference>
<feature type="compositionally biased region" description="Polar residues" evidence="1">
    <location>
        <begin position="308"/>
        <end position="321"/>
    </location>
</feature>
<dbReference type="GeneID" id="28965238"/>
<feature type="region of interest" description="Disordered" evidence="1">
    <location>
        <begin position="300"/>
        <end position="330"/>
    </location>
</feature>
<gene>
    <name evidence="2" type="ORF">I303_01539</name>
    <name evidence="3" type="ORF">I303_102320</name>
</gene>
<evidence type="ECO:0000313" key="3">
    <source>
        <dbReference type="EMBL" id="WWC59758.1"/>
    </source>
</evidence>